<dbReference type="InterPro" id="IPR001497">
    <property type="entry name" value="MethylDNA_cys_MeTrfase_AS"/>
</dbReference>
<evidence type="ECO:0000256" key="5">
    <source>
        <dbReference type="ARBA" id="ARBA00022679"/>
    </source>
</evidence>
<dbReference type="NCBIfam" id="TIGR00589">
    <property type="entry name" value="ogt"/>
    <property type="match status" value="1"/>
</dbReference>
<gene>
    <name evidence="10" type="ORF">C8N24_5444</name>
</gene>
<comment type="similarity">
    <text evidence="2">Belongs to the MGMT family.</text>
</comment>
<protein>
    <recommendedName>
        <fullName evidence="3">methylated-DNA--[protein]-cysteine S-methyltransferase</fullName>
        <ecNumber evidence="3">2.1.1.63</ecNumber>
    </recommendedName>
</protein>
<dbReference type="EMBL" id="RBIL01000002">
    <property type="protein sequence ID" value="RKQ87423.1"/>
    <property type="molecule type" value="Genomic_DNA"/>
</dbReference>
<evidence type="ECO:0000313" key="11">
    <source>
        <dbReference type="Proteomes" id="UP000278962"/>
    </source>
</evidence>
<dbReference type="Gene3D" id="1.10.10.10">
    <property type="entry name" value="Winged helix-like DNA-binding domain superfamily/Winged helix DNA-binding domain"/>
    <property type="match status" value="1"/>
</dbReference>
<evidence type="ECO:0000256" key="4">
    <source>
        <dbReference type="ARBA" id="ARBA00022603"/>
    </source>
</evidence>
<comment type="catalytic activity">
    <reaction evidence="1">
        <text>a 4-O-methyl-thymidine in DNA + L-cysteinyl-[protein] = a thymidine in DNA + S-methyl-L-cysteinyl-[protein]</text>
        <dbReference type="Rhea" id="RHEA:53428"/>
        <dbReference type="Rhea" id="RHEA-COMP:10131"/>
        <dbReference type="Rhea" id="RHEA-COMP:10132"/>
        <dbReference type="Rhea" id="RHEA-COMP:13555"/>
        <dbReference type="Rhea" id="RHEA-COMP:13556"/>
        <dbReference type="ChEBI" id="CHEBI:29950"/>
        <dbReference type="ChEBI" id="CHEBI:82612"/>
        <dbReference type="ChEBI" id="CHEBI:137386"/>
        <dbReference type="ChEBI" id="CHEBI:137387"/>
        <dbReference type="EC" id="2.1.1.63"/>
    </reaction>
</comment>
<evidence type="ECO:0000313" key="10">
    <source>
        <dbReference type="EMBL" id="RKQ87423.1"/>
    </source>
</evidence>
<dbReference type="PANTHER" id="PTHR10815">
    <property type="entry name" value="METHYLATED-DNA--PROTEIN-CYSTEINE METHYLTRANSFERASE"/>
    <property type="match status" value="1"/>
</dbReference>
<dbReference type="AlphaFoldDB" id="A0A660L669"/>
<dbReference type="OrthoDB" id="9802228at2"/>
<dbReference type="RefSeq" id="WP_121255967.1">
    <property type="nucleotide sequence ID" value="NZ_RBIL01000002.1"/>
</dbReference>
<evidence type="ECO:0000256" key="8">
    <source>
        <dbReference type="ARBA" id="ARBA00049348"/>
    </source>
</evidence>
<keyword evidence="4 10" id="KW-0489">Methyltransferase</keyword>
<comment type="caution">
    <text evidence="10">The sequence shown here is derived from an EMBL/GenBank/DDBJ whole genome shotgun (WGS) entry which is preliminary data.</text>
</comment>
<keyword evidence="5 10" id="KW-0808">Transferase</keyword>
<dbReference type="EC" id="2.1.1.63" evidence="3"/>
<keyword evidence="6" id="KW-0227">DNA damage</keyword>
<dbReference type="GO" id="GO:0006281">
    <property type="term" value="P:DNA repair"/>
    <property type="evidence" value="ECO:0007669"/>
    <property type="project" value="UniProtKB-KW"/>
</dbReference>
<evidence type="ECO:0000256" key="6">
    <source>
        <dbReference type="ARBA" id="ARBA00022763"/>
    </source>
</evidence>
<evidence type="ECO:0000256" key="3">
    <source>
        <dbReference type="ARBA" id="ARBA00011918"/>
    </source>
</evidence>
<evidence type="ECO:0000256" key="7">
    <source>
        <dbReference type="ARBA" id="ARBA00023204"/>
    </source>
</evidence>
<proteinExistence type="inferred from homology"/>
<dbReference type="CDD" id="cd06445">
    <property type="entry name" value="ATase"/>
    <property type="match status" value="1"/>
</dbReference>
<dbReference type="Pfam" id="PF01035">
    <property type="entry name" value="DNA_binding_1"/>
    <property type="match status" value="1"/>
</dbReference>
<feature type="domain" description="Methylated-DNA-[protein]-cysteine S-methyltransferase DNA binding" evidence="9">
    <location>
        <begin position="106"/>
        <end position="185"/>
    </location>
</feature>
<dbReference type="GO" id="GO:0032259">
    <property type="term" value="P:methylation"/>
    <property type="evidence" value="ECO:0007669"/>
    <property type="project" value="UniProtKB-KW"/>
</dbReference>
<sequence>MSPLPDSLLESVAAAAVREGLADALFTRLSTPIGRLLVVSGPEGVVRIAFDTEAEDVALSEVAAALGPRVIASDREMAASRDALSAYFEGGVTPELPVDLRLAAAPFRRAVLEQLRAVPRGATVSYGELAARAGNPKAARAVGTACARNPVPIIVPCHRVLPGTGRLGSYRGGPERKAALLELEGLTALRP</sequence>
<dbReference type="PROSITE" id="PS00374">
    <property type="entry name" value="MGMT"/>
    <property type="match status" value="1"/>
</dbReference>
<evidence type="ECO:0000256" key="2">
    <source>
        <dbReference type="ARBA" id="ARBA00008711"/>
    </source>
</evidence>
<dbReference type="Proteomes" id="UP000278962">
    <property type="component" value="Unassembled WGS sequence"/>
</dbReference>
<keyword evidence="11" id="KW-1185">Reference proteome</keyword>
<comment type="catalytic activity">
    <reaction evidence="8">
        <text>a 6-O-methyl-2'-deoxyguanosine in DNA + L-cysteinyl-[protein] = S-methyl-L-cysteinyl-[protein] + a 2'-deoxyguanosine in DNA</text>
        <dbReference type="Rhea" id="RHEA:24000"/>
        <dbReference type="Rhea" id="RHEA-COMP:10131"/>
        <dbReference type="Rhea" id="RHEA-COMP:10132"/>
        <dbReference type="Rhea" id="RHEA-COMP:11367"/>
        <dbReference type="Rhea" id="RHEA-COMP:11368"/>
        <dbReference type="ChEBI" id="CHEBI:29950"/>
        <dbReference type="ChEBI" id="CHEBI:82612"/>
        <dbReference type="ChEBI" id="CHEBI:85445"/>
        <dbReference type="ChEBI" id="CHEBI:85448"/>
        <dbReference type="EC" id="2.1.1.63"/>
    </reaction>
</comment>
<dbReference type="GO" id="GO:0003908">
    <property type="term" value="F:methylated-DNA-[protein]-cysteine S-methyltransferase activity"/>
    <property type="evidence" value="ECO:0007669"/>
    <property type="project" value="UniProtKB-EC"/>
</dbReference>
<dbReference type="InterPro" id="IPR036631">
    <property type="entry name" value="MGMT_N_sf"/>
</dbReference>
<dbReference type="FunFam" id="1.10.10.10:FF:000214">
    <property type="entry name" value="Methylated-DNA--protein-cysteine methyltransferase"/>
    <property type="match status" value="1"/>
</dbReference>
<organism evidence="10 11">
    <name type="scientific">Solirubrobacter pauli</name>
    <dbReference type="NCBI Taxonomy" id="166793"/>
    <lineage>
        <taxon>Bacteria</taxon>
        <taxon>Bacillati</taxon>
        <taxon>Actinomycetota</taxon>
        <taxon>Thermoleophilia</taxon>
        <taxon>Solirubrobacterales</taxon>
        <taxon>Solirubrobacteraceae</taxon>
        <taxon>Solirubrobacter</taxon>
    </lineage>
</organism>
<dbReference type="InterPro" id="IPR014048">
    <property type="entry name" value="MethylDNA_cys_MeTrfase_DNA-bd"/>
</dbReference>
<reference evidence="10 11" key="1">
    <citation type="submission" date="2018-10" db="EMBL/GenBank/DDBJ databases">
        <title>Genomic Encyclopedia of Archaeal and Bacterial Type Strains, Phase II (KMG-II): from individual species to whole genera.</title>
        <authorList>
            <person name="Goeker M."/>
        </authorList>
    </citation>
    <scope>NUCLEOTIDE SEQUENCE [LARGE SCALE GENOMIC DNA]</scope>
    <source>
        <strain evidence="10 11">DSM 14954</strain>
    </source>
</reference>
<dbReference type="InterPro" id="IPR036217">
    <property type="entry name" value="MethylDNA_cys_MeTrfase_DNAb"/>
</dbReference>
<evidence type="ECO:0000256" key="1">
    <source>
        <dbReference type="ARBA" id="ARBA00001286"/>
    </source>
</evidence>
<accession>A0A660L669</accession>
<keyword evidence="7" id="KW-0234">DNA repair</keyword>
<dbReference type="SUPFAM" id="SSF46767">
    <property type="entry name" value="Methylated DNA-protein cysteine methyltransferase, C-terminal domain"/>
    <property type="match status" value="1"/>
</dbReference>
<dbReference type="Gene3D" id="3.30.160.70">
    <property type="entry name" value="Methylated DNA-protein cysteine methyltransferase domain"/>
    <property type="match status" value="1"/>
</dbReference>
<dbReference type="PANTHER" id="PTHR10815:SF13">
    <property type="entry name" value="METHYLATED-DNA--PROTEIN-CYSTEINE METHYLTRANSFERASE"/>
    <property type="match status" value="1"/>
</dbReference>
<name>A0A660L669_9ACTN</name>
<dbReference type="SUPFAM" id="SSF53155">
    <property type="entry name" value="Methylated DNA-protein cysteine methyltransferase domain"/>
    <property type="match status" value="1"/>
</dbReference>
<evidence type="ECO:0000259" key="9">
    <source>
        <dbReference type="Pfam" id="PF01035"/>
    </source>
</evidence>
<dbReference type="InterPro" id="IPR036388">
    <property type="entry name" value="WH-like_DNA-bd_sf"/>
</dbReference>